<dbReference type="RefSeq" id="WP_317835775.1">
    <property type="nucleotide sequence ID" value="NZ_CP136920.1"/>
</dbReference>
<organism evidence="1 2">
    <name type="scientific">Rubellicoccus peritrichatus</name>
    <dbReference type="NCBI Taxonomy" id="3080537"/>
    <lineage>
        <taxon>Bacteria</taxon>
        <taxon>Pseudomonadati</taxon>
        <taxon>Verrucomicrobiota</taxon>
        <taxon>Opitutia</taxon>
        <taxon>Puniceicoccales</taxon>
        <taxon>Cerasicoccaceae</taxon>
        <taxon>Rubellicoccus</taxon>
    </lineage>
</organism>
<keyword evidence="2" id="KW-1185">Reference proteome</keyword>
<gene>
    <name evidence="1" type="ORF">RZN69_09030</name>
</gene>
<dbReference type="SUPFAM" id="SSF143011">
    <property type="entry name" value="RelE-like"/>
    <property type="match status" value="1"/>
</dbReference>
<dbReference type="Proteomes" id="UP001304300">
    <property type="component" value="Chromosome"/>
</dbReference>
<reference evidence="1 2" key="1">
    <citation type="submission" date="2023-10" db="EMBL/GenBank/DDBJ databases">
        <title>Rubellicoccus peritrichatus gen. nov., sp. nov., isolated from an algae of coral reef tank.</title>
        <authorList>
            <person name="Luo J."/>
        </authorList>
    </citation>
    <scope>NUCLEOTIDE SEQUENCE [LARGE SCALE GENOMIC DNA]</scope>
    <source>
        <strain evidence="1 2">CR14</strain>
    </source>
</reference>
<accession>A0AAQ3QV95</accession>
<proteinExistence type="predicted"/>
<dbReference type="KEGG" id="puo:RZN69_09030"/>
<evidence type="ECO:0000313" key="1">
    <source>
        <dbReference type="EMBL" id="WOO43231.1"/>
    </source>
</evidence>
<evidence type="ECO:0000313" key="2">
    <source>
        <dbReference type="Proteomes" id="UP001304300"/>
    </source>
</evidence>
<dbReference type="Gene3D" id="3.30.2310.20">
    <property type="entry name" value="RelE-like"/>
    <property type="match status" value="1"/>
</dbReference>
<sequence>MHELNQLDITVQMPIVEKFSSLTKEYLESGGEDLGRFDRGGKTFYRLRAGEFRIYFEVRGDTLYSHFILHQHSLADFVFRFKLPYREETLVEQHQSFWKYLETLTK</sequence>
<dbReference type="InterPro" id="IPR035093">
    <property type="entry name" value="RelE/ParE_toxin_dom_sf"/>
</dbReference>
<protein>
    <submittedName>
        <fullName evidence="1">Cytotoxic translational repressor of toxin-antitoxin stability system</fullName>
    </submittedName>
</protein>
<name>A0AAQ3QV95_9BACT</name>
<dbReference type="EMBL" id="CP136920">
    <property type="protein sequence ID" value="WOO43231.1"/>
    <property type="molecule type" value="Genomic_DNA"/>
</dbReference>
<dbReference type="AlphaFoldDB" id="A0AAQ3QV95"/>